<dbReference type="PANTHER" id="PTHR42109:SF2">
    <property type="entry name" value="INTEGRAL MEMBRANE PROTEIN"/>
    <property type="match status" value="1"/>
</dbReference>
<proteinExistence type="predicted"/>
<evidence type="ECO:0000313" key="4">
    <source>
        <dbReference type="EMBL" id="OAQ75698.1"/>
    </source>
</evidence>
<dbReference type="Proteomes" id="UP000078340">
    <property type="component" value="Unassembled WGS sequence"/>
</dbReference>
<evidence type="ECO:0000313" key="3">
    <source>
        <dbReference type="EMBL" id="OAQ75077.1"/>
    </source>
</evidence>
<feature type="transmembrane region" description="Helical" evidence="1">
    <location>
        <begin position="180"/>
        <end position="204"/>
    </location>
</feature>
<feature type="transmembrane region" description="Helical" evidence="1">
    <location>
        <begin position="66"/>
        <end position="90"/>
    </location>
</feature>
<reference evidence="3 6" key="3">
    <citation type="submission" date="2016-02" db="EMBL/GenBank/DDBJ databases">
        <title>Biosynthesis of antibiotic leucinostatins and their inhibition on Phytophthora in bio-control Purpureocillium lilacinum.</title>
        <authorList>
            <person name="Wang G."/>
            <person name="Liu Z."/>
            <person name="Lin R."/>
            <person name="Li E."/>
            <person name="Mao Z."/>
            <person name="Ling J."/>
            <person name="Yin W."/>
            <person name="Xie B."/>
        </authorList>
    </citation>
    <scope>NUCLEOTIDE SEQUENCE [LARGE SCALE GENOMIC DNA]</scope>
    <source>
        <strain evidence="4">PLBJ-1</strain>
        <strain evidence="3">PLFJ-1</strain>
    </source>
</reference>
<dbReference type="RefSeq" id="XP_018173500.1">
    <property type="nucleotide sequence ID" value="XM_018327982.1"/>
</dbReference>
<dbReference type="PANTHER" id="PTHR42109">
    <property type="entry name" value="UNPLACED GENOMIC SCAFFOLD UM_SCAF_CONTIG_1.265, WHOLE GENOME SHOTGUN SEQUENCE"/>
    <property type="match status" value="1"/>
</dbReference>
<evidence type="ECO:0000259" key="2">
    <source>
        <dbReference type="Pfam" id="PF24800"/>
    </source>
</evidence>
<keyword evidence="1" id="KW-0812">Transmembrane</keyword>
<keyword evidence="1" id="KW-1133">Transmembrane helix</keyword>
<feature type="domain" description="DUF7702" evidence="2">
    <location>
        <begin position="6"/>
        <end position="243"/>
    </location>
</feature>
<keyword evidence="1" id="KW-0472">Membrane</keyword>
<name>A0A179GB76_PURLI</name>
<comment type="caution">
    <text evidence="3">The sequence shown here is derived from an EMBL/GenBank/DDBJ whole genome shotgun (WGS) entry which is preliminary data.</text>
</comment>
<dbReference type="GeneID" id="28893031"/>
<dbReference type="AlphaFoldDB" id="A0A179GB76"/>
<evidence type="ECO:0000256" key="1">
    <source>
        <dbReference type="SAM" id="Phobius"/>
    </source>
</evidence>
<organism evidence="3 6">
    <name type="scientific">Purpureocillium lilacinum</name>
    <name type="common">Paecilomyces lilacinus</name>
    <dbReference type="NCBI Taxonomy" id="33203"/>
    <lineage>
        <taxon>Eukaryota</taxon>
        <taxon>Fungi</taxon>
        <taxon>Dikarya</taxon>
        <taxon>Ascomycota</taxon>
        <taxon>Pezizomycotina</taxon>
        <taxon>Sordariomycetes</taxon>
        <taxon>Hypocreomycetidae</taxon>
        <taxon>Hypocreales</taxon>
        <taxon>Ophiocordycipitaceae</taxon>
        <taxon>Purpureocillium</taxon>
    </lineage>
</organism>
<dbReference type="EMBL" id="LSBI01000017">
    <property type="protein sequence ID" value="OAQ75077.1"/>
    <property type="molecule type" value="Genomic_DNA"/>
</dbReference>
<dbReference type="InterPro" id="IPR056119">
    <property type="entry name" value="DUF7702"/>
</dbReference>
<evidence type="ECO:0000313" key="6">
    <source>
        <dbReference type="Proteomes" id="UP000078340"/>
    </source>
</evidence>
<dbReference type="KEGG" id="plj:28893031"/>
<feature type="transmembrane region" description="Helical" evidence="1">
    <location>
        <begin position="6"/>
        <end position="27"/>
    </location>
</feature>
<protein>
    <recommendedName>
        <fullName evidence="2">DUF7702 domain-containing protein</fullName>
    </recommendedName>
</protein>
<gene>
    <name evidence="5" type="ORF">PCL_05610</name>
    <name evidence="4" type="ORF">VFPBJ_09671</name>
    <name evidence="3" type="ORF">VFPFJ_10915</name>
</gene>
<dbReference type="Pfam" id="PF24800">
    <property type="entry name" value="DUF7702"/>
    <property type="match status" value="1"/>
</dbReference>
<sequence>MVLGDQGYLSIAELIVYVPAVVFAFIVCSRHGWHRASGWLYTLILCVVRITGAICQLVTYSSKSEGLLRATLIIDSIGLSPLLFATLGMLSRLVDCINSKGSSPFNMKQFRLVQLLISLGLILSIVGGTSGSSSDNGQIEPAGTAKAGIALYFVAFAGLSVILFLTYGYRTAVPIQERRVPMAVVIAWPFIFVRLLYSALATFVHNHLFSIVSGSVAVHAGMAVAEEFVVVVIYLALGFSLRELEVEEHGELASRPWKARQSRRRR</sequence>
<dbReference type="Proteomes" id="UP000245956">
    <property type="component" value="Unassembled WGS sequence"/>
</dbReference>
<feature type="transmembrane region" description="Helical" evidence="1">
    <location>
        <begin position="216"/>
        <end position="237"/>
    </location>
</feature>
<reference evidence="5" key="1">
    <citation type="submission" date="2015-05" db="EMBL/GenBank/DDBJ databases">
        <authorList>
            <person name="Wang D.B."/>
            <person name="Wang M."/>
        </authorList>
    </citation>
    <scope>NUCLEOTIDE SEQUENCE</scope>
    <source>
        <strain evidence="5">36-1</strain>
    </source>
</reference>
<evidence type="ECO:0000313" key="5">
    <source>
        <dbReference type="EMBL" id="PWI65882.1"/>
    </source>
</evidence>
<feature type="transmembrane region" description="Helical" evidence="1">
    <location>
        <begin position="39"/>
        <end position="60"/>
    </location>
</feature>
<dbReference type="Proteomes" id="UP000078240">
    <property type="component" value="Unassembled WGS sequence"/>
</dbReference>
<dbReference type="EMBL" id="LSBH01000008">
    <property type="protein sequence ID" value="OAQ75698.1"/>
    <property type="molecule type" value="Genomic_DNA"/>
</dbReference>
<accession>A0A179GB76</accession>
<reference evidence="5 7" key="2">
    <citation type="journal article" date="2016" name="Front. Microbiol.">
        <title>Genome and transcriptome sequences reveal the specific parasitism of the nematophagous Purpureocillium lilacinum 36-1.</title>
        <authorList>
            <person name="Xie J."/>
            <person name="Li S."/>
            <person name="Mo C."/>
            <person name="Xiao X."/>
            <person name="Peng D."/>
            <person name="Wang G."/>
            <person name="Xiao Y."/>
        </authorList>
    </citation>
    <scope>NUCLEOTIDE SEQUENCE [LARGE SCALE GENOMIC DNA]</scope>
    <source>
        <strain evidence="5 7">36-1</strain>
    </source>
</reference>
<feature type="transmembrane region" description="Helical" evidence="1">
    <location>
        <begin position="110"/>
        <end position="129"/>
    </location>
</feature>
<dbReference type="EMBL" id="LCWV01000029">
    <property type="protein sequence ID" value="PWI65882.1"/>
    <property type="molecule type" value="Genomic_DNA"/>
</dbReference>
<dbReference type="OMA" id="AGREWKM"/>
<feature type="transmembrane region" description="Helical" evidence="1">
    <location>
        <begin position="149"/>
        <end position="168"/>
    </location>
</feature>
<evidence type="ECO:0000313" key="7">
    <source>
        <dbReference type="Proteomes" id="UP000245956"/>
    </source>
</evidence>